<gene>
    <name evidence="8" type="ORF">D3868_05025</name>
    <name evidence="7" type="ORF">SIM66_26100</name>
</gene>
<dbReference type="PANTHER" id="PTHR30606:SF9">
    <property type="entry name" value="LIPID A BIOSYNTHESIS LAUROYLTRANSFERASE"/>
    <property type="match status" value="1"/>
</dbReference>
<keyword evidence="2" id="KW-1003">Cell membrane</keyword>
<reference evidence="7 10" key="2">
    <citation type="submission" date="2023-11" db="EMBL/GenBank/DDBJ databases">
        <title>MicrobeMod: A computational toolkit for identifying prokaryotic methylation and restriction-modification with nanopore sequencing.</title>
        <authorList>
            <person name="Crits-Christoph A."/>
            <person name="Kang S.C."/>
            <person name="Lee H."/>
            <person name="Ostrov N."/>
        </authorList>
    </citation>
    <scope>NUCLEOTIDE SEQUENCE [LARGE SCALE GENOMIC DNA]</scope>
    <source>
        <strain evidence="7 10">ATCC 29145</strain>
    </source>
</reference>
<evidence type="ECO:0000313" key="7">
    <source>
        <dbReference type="EMBL" id="MDX5954645.1"/>
    </source>
</evidence>
<dbReference type="AlphaFoldDB" id="A0A0P0EAW4"/>
<protein>
    <submittedName>
        <fullName evidence="8">Lipid A biosynthesis lauroyl acyltransferase</fullName>
    </submittedName>
</protein>
<evidence type="ECO:0000256" key="1">
    <source>
        <dbReference type="ARBA" id="ARBA00004533"/>
    </source>
</evidence>
<dbReference type="Proteomes" id="UP000298774">
    <property type="component" value="Chromosome"/>
</dbReference>
<dbReference type="PIRSF" id="PIRSF026649">
    <property type="entry name" value="MsbB"/>
    <property type="match status" value="1"/>
</dbReference>
<keyword evidence="10" id="KW-1185">Reference proteome</keyword>
<dbReference type="NCBIfam" id="NF005120">
    <property type="entry name" value="PRK06553.1"/>
    <property type="match status" value="1"/>
</dbReference>
<comment type="subcellular location">
    <subcellularLocation>
        <location evidence="1">Cell inner membrane</location>
    </subcellularLocation>
</comment>
<evidence type="ECO:0000256" key="5">
    <source>
        <dbReference type="ARBA" id="ARBA00023136"/>
    </source>
</evidence>
<evidence type="ECO:0000256" key="3">
    <source>
        <dbReference type="ARBA" id="ARBA00022519"/>
    </source>
</evidence>
<dbReference type="Proteomes" id="UP001277471">
    <property type="component" value="Unassembled WGS sequence"/>
</dbReference>
<evidence type="ECO:0000256" key="4">
    <source>
        <dbReference type="ARBA" id="ARBA00022679"/>
    </source>
</evidence>
<organism evidence="8 9">
    <name type="scientific">Azospirillum brasilense</name>
    <dbReference type="NCBI Taxonomy" id="192"/>
    <lineage>
        <taxon>Bacteria</taxon>
        <taxon>Pseudomonadati</taxon>
        <taxon>Pseudomonadota</taxon>
        <taxon>Alphaproteobacteria</taxon>
        <taxon>Rhodospirillales</taxon>
        <taxon>Azospirillaceae</taxon>
        <taxon>Azospirillum</taxon>
    </lineage>
</organism>
<dbReference type="GO" id="GO:0016746">
    <property type="term" value="F:acyltransferase activity"/>
    <property type="evidence" value="ECO:0007669"/>
    <property type="project" value="UniProtKB-KW"/>
</dbReference>
<dbReference type="InterPro" id="IPR004960">
    <property type="entry name" value="LipA_acyltrans"/>
</dbReference>
<keyword evidence="5" id="KW-0472">Membrane</keyword>
<keyword evidence="4 8" id="KW-0808">Transferase</keyword>
<reference evidence="8 9" key="1">
    <citation type="submission" date="2018-09" db="EMBL/GenBank/DDBJ databases">
        <title>Whole genome based analysis of evolution and adaptive divergence in Indian and Brazilian strains of Azospirillum brasilense.</title>
        <authorList>
            <person name="Singh C."/>
            <person name="Tripathi A.K."/>
        </authorList>
    </citation>
    <scope>NUCLEOTIDE SEQUENCE [LARGE SCALE GENOMIC DNA]</scope>
    <source>
        <strain evidence="8 9">MTCC4038</strain>
    </source>
</reference>
<dbReference type="PANTHER" id="PTHR30606">
    <property type="entry name" value="LIPID A BIOSYNTHESIS LAUROYL ACYLTRANSFERASE"/>
    <property type="match status" value="1"/>
</dbReference>
<dbReference type="RefSeq" id="WP_035672014.1">
    <property type="nucleotide sequence ID" value="NZ_CP012914.1"/>
</dbReference>
<accession>A0A0P0EAW4</accession>
<evidence type="ECO:0000256" key="6">
    <source>
        <dbReference type="ARBA" id="ARBA00023315"/>
    </source>
</evidence>
<dbReference type="CDD" id="cd07984">
    <property type="entry name" value="LPLAT_LABLAT-like"/>
    <property type="match status" value="1"/>
</dbReference>
<proteinExistence type="predicted"/>
<dbReference type="EMBL" id="CP032339">
    <property type="protein sequence ID" value="QCO08458.1"/>
    <property type="molecule type" value="Genomic_DNA"/>
</dbReference>
<dbReference type="GeneID" id="56452485"/>
<keyword evidence="6 8" id="KW-0012">Acyltransferase</keyword>
<keyword evidence="3" id="KW-0997">Cell inner membrane</keyword>
<evidence type="ECO:0000313" key="9">
    <source>
        <dbReference type="Proteomes" id="UP000298774"/>
    </source>
</evidence>
<evidence type="ECO:0000313" key="10">
    <source>
        <dbReference type="Proteomes" id="UP001277471"/>
    </source>
</evidence>
<dbReference type="KEGG" id="abf:AMK58_10835"/>
<dbReference type="GO" id="GO:0005886">
    <property type="term" value="C:plasma membrane"/>
    <property type="evidence" value="ECO:0007669"/>
    <property type="project" value="UniProtKB-SubCell"/>
</dbReference>
<dbReference type="GO" id="GO:0009247">
    <property type="term" value="P:glycolipid biosynthetic process"/>
    <property type="evidence" value="ECO:0007669"/>
    <property type="project" value="UniProtKB-ARBA"/>
</dbReference>
<sequence length="302" mass="33285">MAKPRGPLVSWLTRRVGYPLEAVLVHGFCGLFRALPVDRASALGGWIGRTVGPRLRSTRTARRNLERAFPEKAPAEIDAIILGMWDNLGRVIAEYPHLDAIGAYGPGGRTEVVGGEHIDALRDDGKAGILVSGHFANWEVKPVCSRKMGLELAVVYRAPNNPYVDRLLTELRGAAGGTHIPKGPEGARTLIRVLTKGGHVGMLIDQKMNDGMPVPFFGRDAMTAPAAAQLALRLGIPLVPARTERLDGARFRITVLPPVEPPNSGDRNADVRILMERLNALLEQWIRERPAEWLWLHRRWPD</sequence>
<name>A0A0P0EAW4_AZOBR</name>
<dbReference type="EMBL" id="JAWXYC010000004">
    <property type="protein sequence ID" value="MDX5954645.1"/>
    <property type="molecule type" value="Genomic_DNA"/>
</dbReference>
<evidence type="ECO:0000256" key="2">
    <source>
        <dbReference type="ARBA" id="ARBA00022475"/>
    </source>
</evidence>
<evidence type="ECO:0000313" key="8">
    <source>
        <dbReference type="EMBL" id="QCO08458.1"/>
    </source>
</evidence>
<dbReference type="Pfam" id="PF03279">
    <property type="entry name" value="Lip_A_acyltrans"/>
    <property type="match status" value="1"/>
</dbReference>